<dbReference type="PATRIC" id="fig|226186.12.peg.4616"/>
<dbReference type="eggNOG" id="COG1196">
    <property type="taxonomic scope" value="Bacteria"/>
</dbReference>
<reference evidence="2 3" key="1">
    <citation type="journal article" date="2003" name="Science">
        <title>A genomic view of the human-Bacteroides thetaiotaomicron symbiosis.</title>
        <authorList>
            <person name="Xu J."/>
            <person name="Bjursell M.K."/>
            <person name="Himrod J."/>
            <person name="Deng S."/>
            <person name="Carmichael L.K."/>
            <person name="Chiang H.C."/>
            <person name="Hooper L.V."/>
            <person name="Gordon J.I."/>
        </authorList>
    </citation>
    <scope>NUCLEOTIDE SEQUENCE [LARGE SCALE GENOMIC DNA]</scope>
    <source>
        <strain evidence="3">ATCC 29148 / DSM 2079 / JCM 5827 / CCUG 10774 / NCTC 10582 / VPI-5482 / E50</strain>
    </source>
</reference>
<feature type="coiled-coil region" evidence="1">
    <location>
        <begin position="265"/>
        <end position="299"/>
    </location>
</feature>
<dbReference type="STRING" id="226186.BT_4533"/>
<dbReference type="PaxDb" id="226186-BT_4533"/>
<organism evidence="2 3">
    <name type="scientific">Bacteroides thetaiotaomicron (strain ATCC 29148 / DSM 2079 / JCM 5827 / CCUG 10774 / NCTC 10582 / VPI-5482 / E50)</name>
    <dbReference type="NCBI Taxonomy" id="226186"/>
    <lineage>
        <taxon>Bacteria</taxon>
        <taxon>Pseudomonadati</taxon>
        <taxon>Bacteroidota</taxon>
        <taxon>Bacteroidia</taxon>
        <taxon>Bacteroidales</taxon>
        <taxon>Bacteroidaceae</taxon>
        <taxon>Bacteroides</taxon>
    </lineage>
</organism>
<dbReference type="AlphaFoldDB" id="Q89Z44"/>
<dbReference type="EMBL" id="AE015928">
    <property type="protein sequence ID" value="AAO79638.1"/>
    <property type="molecule type" value="Genomic_DNA"/>
</dbReference>
<evidence type="ECO:0000256" key="1">
    <source>
        <dbReference type="SAM" id="Coils"/>
    </source>
</evidence>
<dbReference type="InParanoid" id="Q89Z44"/>
<dbReference type="KEGG" id="bth:BT_4533"/>
<feature type="coiled-coil region" evidence="1">
    <location>
        <begin position="203"/>
        <end position="230"/>
    </location>
</feature>
<sequence length="449" mass="52141">MIDETRVAAKDKSPLVYNSVPNQQWVEKNLIAYLMTGVDDSEFRPNEDPKDKKSRINGKIEYLTQTLKEAELKLESLGDVGYISLTDDSFIDVYRKKLSEVASEEEALYNKREQILEEVRIYETEKKKLLHLISRLNNLKSDYEDEMSRLQFINAGNSLVSQLKDVDCPLCGSTIAHHMIANISSSEYAEAIRNEYNEIYFKHQDLNVLISEKEKEIESISANIEEYYAKIHIVDMSISSLHPNIEELKEILSRAEVNLSKKFMHAELEEDIKTKKQLINKLQEDLKEIKSDNKKQRRDISPEFLSLIQENLVLWNFIDKDTEVNFDYRKFDILIGERHRSSYGKGNRSITFTAVMIALLDYCYNQERAFSRLLIIDSPLCTKYGDKIVAEDKVALGTIDAFAKYCDTKEWNFQFIVIDNKFTEKIDINDLTNINFIDLESQGGLFVHN</sequence>
<dbReference type="SMR" id="Q89Z44"/>
<keyword evidence="3" id="KW-1185">Reference proteome</keyword>
<reference evidence="2 3" key="2">
    <citation type="journal article" date="2009" name="Proc. Natl. Acad. Sci. U.S.A.">
        <title>Characterizing a model human gut microbiota composed of members of its two dominant bacterial phyla.</title>
        <authorList>
            <person name="Mahowald M.A."/>
            <person name="Rey F.E."/>
            <person name="Seedorf H."/>
            <person name="Turnbaugh P.J."/>
            <person name="Fulton R.S."/>
            <person name="Wollam A."/>
            <person name="Shah N."/>
            <person name="Wang C."/>
            <person name="Magrini V."/>
            <person name="Wilson R.K."/>
            <person name="Cantarel B.L."/>
            <person name="Coutinho P.M."/>
            <person name="Henrissat B."/>
            <person name="Crock L.W."/>
            <person name="Russell A."/>
            <person name="Verberkmoes N.C."/>
            <person name="Hettich R.L."/>
            <person name="Gordon J.I."/>
        </authorList>
    </citation>
    <scope>NUCLEOTIDE SEQUENCE [LARGE SCALE GENOMIC DNA]</scope>
    <source>
        <strain evidence="3">ATCC 29148 / DSM 2079 / JCM 5827 / CCUG 10774 / NCTC 10582 / VPI-5482 / E50</strain>
    </source>
</reference>
<protein>
    <submittedName>
        <fullName evidence="2">Uncharacterized protein</fullName>
    </submittedName>
</protein>
<name>Q89Z44_BACTN</name>
<proteinExistence type="predicted"/>
<keyword evidence="1" id="KW-0175">Coiled coil</keyword>
<gene>
    <name evidence="2" type="ordered locus">BT_4533</name>
</gene>
<dbReference type="HOGENOM" id="CLU_609254_0_0_10"/>
<dbReference type="OrthoDB" id="103556at2"/>
<accession>Q89Z44</accession>
<evidence type="ECO:0000313" key="2">
    <source>
        <dbReference type="EMBL" id="AAO79638.1"/>
    </source>
</evidence>
<dbReference type="Proteomes" id="UP000001414">
    <property type="component" value="Chromosome"/>
</dbReference>
<dbReference type="EnsemblBacteria" id="AAO79638">
    <property type="protein sequence ID" value="AAO79638"/>
    <property type="gene ID" value="BT_4533"/>
</dbReference>
<evidence type="ECO:0000313" key="3">
    <source>
        <dbReference type="Proteomes" id="UP000001414"/>
    </source>
</evidence>